<feature type="transmembrane region" description="Helical" evidence="1">
    <location>
        <begin position="21"/>
        <end position="40"/>
    </location>
</feature>
<keyword evidence="1" id="KW-0812">Transmembrane</keyword>
<evidence type="ECO:0000256" key="1">
    <source>
        <dbReference type="SAM" id="Phobius"/>
    </source>
</evidence>
<protein>
    <submittedName>
        <fullName evidence="2">Uncharacterized protein</fullName>
    </submittedName>
</protein>
<dbReference type="AlphaFoldDB" id="X0WBW3"/>
<organism evidence="2">
    <name type="scientific">marine sediment metagenome</name>
    <dbReference type="NCBI Taxonomy" id="412755"/>
    <lineage>
        <taxon>unclassified sequences</taxon>
        <taxon>metagenomes</taxon>
        <taxon>ecological metagenomes</taxon>
    </lineage>
</organism>
<keyword evidence="1" id="KW-0472">Membrane</keyword>
<gene>
    <name evidence="2" type="ORF">S01H1_60452</name>
</gene>
<comment type="caution">
    <text evidence="2">The sequence shown here is derived from an EMBL/GenBank/DDBJ whole genome shotgun (WGS) entry which is preliminary data.</text>
</comment>
<reference evidence="2" key="1">
    <citation type="journal article" date="2014" name="Front. Microbiol.">
        <title>High frequency of phylogenetically diverse reductive dehalogenase-homologous genes in deep subseafloor sedimentary metagenomes.</title>
        <authorList>
            <person name="Kawai M."/>
            <person name="Futagami T."/>
            <person name="Toyoda A."/>
            <person name="Takaki Y."/>
            <person name="Nishi S."/>
            <person name="Hori S."/>
            <person name="Arai W."/>
            <person name="Tsubouchi T."/>
            <person name="Morono Y."/>
            <person name="Uchiyama I."/>
            <person name="Ito T."/>
            <person name="Fujiyama A."/>
            <person name="Inagaki F."/>
            <person name="Takami H."/>
        </authorList>
    </citation>
    <scope>NUCLEOTIDE SEQUENCE</scope>
    <source>
        <strain evidence="2">Expedition CK06-06</strain>
    </source>
</reference>
<accession>X0WBW3</accession>
<keyword evidence="1" id="KW-1133">Transmembrane helix</keyword>
<sequence length="44" mass="5178">TSRIFCTMQIVLPYQKESIDYYIIGTVLKVIAGLVFMHHYKSNR</sequence>
<feature type="non-terminal residue" evidence="2">
    <location>
        <position position="1"/>
    </location>
</feature>
<name>X0WBW3_9ZZZZ</name>
<dbReference type="EMBL" id="BARS01039592">
    <property type="protein sequence ID" value="GAG20702.1"/>
    <property type="molecule type" value="Genomic_DNA"/>
</dbReference>
<proteinExistence type="predicted"/>
<evidence type="ECO:0000313" key="2">
    <source>
        <dbReference type="EMBL" id="GAG20702.1"/>
    </source>
</evidence>